<accession>A0AAW1Q998</accession>
<reference evidence="2 3" key="1">
    <citation type="journal article" date="2024" name="Nat. Commun.">
        <title>Phylogenomics reveals the evolutionary origins of lichenization in chlorophyte algae.</title>
        <authorList>
            <person name="Puginier C."/>
            <person name="Libourel C."/>
            <person name="Otte J."/>
            <person name="Skaloud P."/>
            <person name="Haon M."/>
            <person name="Grisel S."/>
            <person name="Petersen M."/>
            <person name="Berrin J.G."/>
            <person name="Delaux P.M."/>
            <person name="Dal Grande F."/>
            <person name="Keller J."/>
        </authorList>
    </citation>
    <scope>NUCLEOTIDE SEQUENCE [LARGE SCALE GENOMIC DNA]</scope>
    <source>
        <strain evidence="2 3">SAG 2043</strain>
    </source>
</reference>
<dbReference type="InterPro" id="IPR013083">
    <property type="entry name" value="Znf_RING/FYVE/PHD"/>
</dbReference>
<sequence length="618" mass="66151">MSANPSLAGASAGGFEAGLRAWACLAHLAAFQESWEAMRIAGAFEIGLSVFGGASVMRDTAYRELCSKVLLLISQHLADPHVLKDHPPANQHLDSVYAAGFAELFVAMRRLEGADAAAARAAVVALLPREPAAHLILEPNAGIGVKGLLEAWSAADWDLCVSIIRSLAVLLKKPSGRKAIADTPGIWAKLAAMNKAVLAAQSLHAQPQMGMVLSRIVCDFATSHAAARDAFRSRAVHALLARQLVHATPIDYQDISSYCKVAVVRLARALLATETDAVSMLEEGDRIGPVCQLIEHGLTHCESIQGELLSDDTCVRGAVGLLATQDVSGHVQRPGMYAVAALLAALLAAYKRHGRHPAMPPYKLAASIGATVLVATAPLHMCSVAAPAGSDLWQHHHLSGCNLLGVLVKLVDKQRSADTLRLLTDALSDMVDLLSDLLLCGEKLLERFKVAHPPGITRASSERLRVVASAVATVCKDLLGSIGPGHGTEKFVKQLSDAYTRNPSVSQRLLKPSAQSALDSWMHRLTQQLGSGATESDEAWHLRLNVNEMECPITQVIMTDPVIAADGHTYERAAIESWFSRHDTGPMTNEVVEHKLLIPNIAMRRLIAAYRAQQVAGQ</sequence>
<name>A0AAW1Q998_9CHLO</name>
<dbReference type="PANTHER" id="PTHR46573">
    <property type="entry name" value="WD REPEAT, SAM AND U-BOX DOMAIN-CONTAINING PROTEIN 1"/>
    <property type="match status" value="1"/>
</dbReference>
<dbReference type="AlphaFoldDB" id="A0AAW1Q998"/>
<keyword evidence="3" id="KW-1185">Reference proteome</keyword>
<evidence type="ECO:0000313" key="2">
    <source>
        <dbReference type="EMBL" id="KAK9817648.1"/>
    </source>
</evidence>
<dbReference type="SUPFAM" id="SSF57850">
    <property type="entry name" value="RING/U-box"/>
    <property type="match status" value="1"/>
</dbReference>
<comment type="caution">
    <text evidence="2">The sequence shown here is derived from an EMBL/GenBank/DDBJ whole genome shotgun (WGS) entry which is preliminary data.</text>
</comment>
<dbReference type="EMBL" id="JALJOR010000004">
    <property type="protein sequence ID" value="KAK9817648.1"/>
    <property type="molecule type" value="Genomic_DNA"/>
</dbReference>
<dbReference type="GO" id="GO:0016567">
    <property type="term" value="P:protein ubiquitination"/>
    <property type="evidence" value="ECO:0007669"/>
    <property type="project" value="InterPro"/>
</dbReference>
<protein>
    <recommendedName>
        <fullName evidence="1">U-box domain-containing protein</fullName>
    </recommendedName>
</protein>
<dbReference type="InterPro" id="IPR003613">
    <property type="entry name" value="Ubox_domain"/>
</dbReference>
<proteinExistence type="predicted"/>
<dbReference type="PANTHER" id="PTHR46573:SF1">
    <property type="entry name" value="WD REPEAT, SAM AND U-BOX DOMAIN-CONTAINING PROTEIN 1"/>
    <property type="match status" value="1"/>
</dbReference>
<dbReference type="CDD" id="cd16655">
    <property type="entry name" value="RING-Ubox_WDSUB1-like"/>
    <property type="match status" value="1"/>
</dbReference>
<dbReference type="InterPro" id="IPR052085">
    <property type="entry name" value="WD-SAM-U-box"/>
</dbReference>
<dbReference type="GO" id="GO:0004842">
    <property type="term" value="F:ubiquitin-protein transferase activity"/>
    <property type="evidence" value="ECO:0007669"/>
    <property type="project" value="InterPro"/>
</dbReference>
<feature type="domain" description="U-box" evidence="1">
    <location>
        <begin position="544"/>
        <end position="617"/>
    </location>
</feature>
<dbReference type="PROSITE" id="PS51698">
    <property type="entry name" value="U_BOX"/>
    <property type="match status" value="1"/>
</dbReference>
<dbReference type="Gene3D" id="3.30.40.10">
    <property type="entry name" value="Zinc/RING finger domain, C3HC4 (zinc finger)"/>
    <property type="match status" value="1"/>
</dbReference>
<dbReference type="SMART" id="SM00504">
    <property type="entry name" value="Ubox"/>
    <property type="match status" value="1"/>
</dbReference>
<organism evidence="2 3">
    <name type="scientific">[Myrmecia] bisecta</name>
    <dbReference type="NCBI Taxonomy" id="41462"/>
    <lineage>
        <taxon>Eukaryota</taxon>
        <taxon>Viridiplantae</taxon>
        <taxon>Chlorophyta</taxon>
        <taxon>core chlorophytes</taxon>
        <taxon>Trebouxiophyceae</taxon>
        <taxon>Trebouxiales</taxon>
        <taxon>Trebouxiaceae</taxon>
        <taxon>Myrmecia</taxon>
    </lineage>
</organism>
<evidence type="ECO:0000259" key="1">
    <source>
        <dbReference type="PROSITE" id="PS51698"/>
    </source>
</evidence>
<dbReference type="Proteomes" id="UP001489004">
    <property type="component" value="Unassembled WGS sequence"/>
</dbReference>
<gene>
    <name evidence="2" type="ORF">WJX72_000140</name>
</gene>
<dbReference type="Pfam" id="PF04564">
    <property type="entry name" value="U-box"/>
    <property type="match status" value="1"/>
</dbReference>
<evidence type="ECO:0000313" key="3">
    <source>
        <dbReference type="Proteomes" id="UP001489004"/>
    </source>
</evidence>